<evidence type="ECO:0000313" key="3">
    <source>
        <dbReference type="Proteomes" id="UP000190027"/>
    </source>
</evidence>
<dbReference type="Proteomes" id="UP000190027">
    <property type="component" value="Unassembled WGS sequence"/>
</dbReference>
<dbReference type="EMBL" id="FUYC01000003">
    <property type="protein sequence ID" value="SKA78943.1"/>
    <property type="molecule type" value="Genomic_DNA"/>
</dbReference>
<protein>
    <submittedName>
        <fullName evidence="2">Uncharacterized protein</fullName>
    </submittedName>
</protein>
<dbReference type="OrthoDB" id="5460388at2"/>
<feature type="region of interest" description="Disordered" evidence="1">
    <location>
        <begin position="55"/>
        <end position="84"/>
    </location>
</feature>
<sequence length="84" mass="9452">MNRREFFRRIVPNLGDSDDSGATQPHSVAQTSKSVRLTEEQRFLRAMALGIDPATVSPGRLEELVPDPEPTSSPMKRERLETED</sequence>
<feature type="compositionally biased region" description="Polar residues" evidence="1">
    <location>
        <begin position="20"/>
        <end position="35"/>
    </location>
</feature>
<evidence type="ECO:0000313" key="2">
    <source>
        <dbReference type="EMBL" id="SKA78943.1"/>
    </source>
</evidence>
<gene>
    <name evidence="2" type="ORF">SAMN02745704_01230</name>
</gene>
<feature type="region of interest" description="Disordered" evidence="1">
    <location>
        <begin position="1"/>
        <end position="35"/>
    </location>
</feature>
<evidence type="ECO:0000256" key="1">
    <source>
        <dbReference type="SAM" id="MobiDB-lite"/>
    </source>
</evidence>
<feature type="compositionally biased region" description="Basic and acidic residues" evidence="1">
    <location>
        <begin position="75"/>
        <end position="84"/>
    </location>
</feature>
<name>A0A1T4WNM1_9BACT</name>
<reference evidence="2 3" key="1">
    <citation type="submission" date="2017-02" db="EMBL/GenBank/DDBJ databases">
        <authorList>
            <person name="Peterson S.W."/>
        </authorList>
    </citation>
    <scope>NUCLEOTIDE SEQUENCE [LARGE SCALE GENOMIC DNA]</scope>
    <source>
        <strain evidence="2 3">DSM 16080</strain>
    </source>
</reference>
<dbReference type="AlphaFoldDB" id="A0A1T4WNM1"/>
<keyword evidence="3" id="KW-1185">Reference proteome</keyword>
<dbReference type="STRING" id="1121449.SAMN02745704_01230"/>
<organism evidence="2 3">
    <name type="scientific">Paucidesulfovibrio gracilis DSM 16080</name>
    <dbReference type="NCBI Taxonomy" id="1121449"/>
    <lineage>
        <taxon>Bacteria</taxon>
        <taxon>Pseudomonadati</taxon>
        <taxon>Thermodesulfobacteriota</taxon>
        <taxon>Desulfovibrionia</taxon>
        <taxon>Desulfovibrionales</taxon>
        <taxon>Desulfovibrionaceae</taxon>
        <taxon>Paucidesulfovibrio</taxon>
    </lineage>
</organism>
<proteinExistence type="predicted"/>
<dbReference type="RefSeq" id="WP_078716783.1">
    <property type="nucleotide sequence ID" value="NZ_FUYC01000003.1"/>
</dbReference>
<accession>A0A1T4WNM1</accession>